<feature type="compositionally biased region" description="Pro residues" evidence="8">
    <location>
        <begin position="848"/>
        <end position="861"/>
    </location>
</feature>
<feature type="compositionally biased region" description="Acidic residues" evidence="8">
    <location>
        <begin position="578"/>
        <end position="589"/>
    </location>
</feature>
<dbReference type="EMBL" id="BRPK01000004">
    <property type="protein sequence ID" value="GLB37332.1"/>
    <property type="molecule type" value="Genomic_DNA"/>
</dbReference>
<evidence type="ECO:0000256" key="1">
    <source>
        <dbReference type="ARBA" id="ARBA00004141"/>
    </source>
</evidence>
<comment type="caution">
    <text evidence="11">The sequence shown here is derived from an EMBL/GenBank/DDBJ whole genome shotgun (WGS) entry which is preliminary data.</text>
</comment>
<name>A0A9P3ULF8_LYOSH</name>
<keyword evidence="5 9" id="KW-1133">Transmembrane helix</keyword>
<dbReference type="InterPro" id="IPR004840">
    <property type="entry name" value="Amino_acid_permease_CS"/>
</dbReference>
<dbReference type="PROSITE" id="PS00218">
    <property type="entry name" value="AMINO_ACID_PERMEASE_1"/>
    <property type="match status" value="1"/>
</dbReference>
<evidence type="ECO:0000256" key="9">
    <source>
        <dbReference type="SAM" id="Phobius"/>
    </source>
</evidence>
<feature type="region of interest" description="Disordered" evidence="8">
    <location>
        <begin position="577"/>
        <end position="596"/>
    </location>
</feature>
<evidence type="ECO:0000256" key="7">
    <source>
        <dbReference type="SAM" id="Coils"/>
    </source>
</evidence>
<feature type="compositionally biased region" description="Polar residues" evidence="8">
    <location>
        <begin position="27"/>
        <end position="47"/>
    </location>
</feature>
<evidence type="ECO:0000256" key="5">
    <source>
        <dbReference type="ARBA" id="ARBA00022989"/>
    </source>
</evidence>
<dbReference type="InterPro" id="IPR004841">
    <property type="entry name" value="AA-permease/SLC12A_dom"/>
</dbReference>
<organism evidence="11 12">
    <name type="scientific">Lyophyllum shimeji</name>
    <name type="common">Hon-shimeji</name>
    <name type="synonym">Tricholoma shimeji</name>
    <dbReference type="NCBI Taxonomy" id="47721"/>
    <lineage>
        <taxon>Eukaryota</taxon>
        <taxon>Fungi</taxon>
        <taxon>Dikarya</taxon>
        <taxon>Basidiomycota</taxon>
        <taxon>Agaricomycotina</taxon>
        <taxon>Agaricomycetes</taxon>
        <taxon>Agaricomycetidae</taxon>
        <taxon>Agaricales</taxon>
        <taxon>Tricholomatineae</taxon>
        <taxon>Lyophyllaceae</taxon>
        <taxon>Lyophyllum</taxon>
    </lineage>
</organism>
<proteinExistence type="predicted"/>
<evidence type="ECO:0000256" key="8">
    <source>
        <dbReference type="SAM" id="MobiDB-lite"/>
    </source>
</evidence>
<feature type="compositionally biased region" description="Polar residues" evidence="8">
    <location>
        <begin position="890"/>
        <end position="905"/>
    </location>
</feature>
<feature type="transmembrane region" description="Helical" evidence="9">
    <location>
        <begin position="113"/>
        <end position="134"/>
    </location>
</feature>
<feature type="transmembrane region" description="Helical" evidence="9">
    <location>
        <begin position="404"/>
        <end position="425"/>
    </location>
</feature>
<evidence type="ECO:0000256" key="4">
    <source>
        <dbReference type="ARBA" id="ARBA00022970"/>
    </source>
</evidence>
<evidence type="ECO:0000313" key="11">
    <source>
        <dbReference type="EMBL" id="GLB37332.1"/>
    </source>
</evidence>
<dbReference type="Pfam" id="PF00324">
    <property type="entry name" value="AA_permease"/>
    <property type="match status" value="1"/>
</dbReference>
<keyword evidence="2" id="KW-0813">Transport</keyword>
<dbReference type="PANTHER" id="PTHR43341">
    <property type="entry name" value="AMINO ACID PERMEASE"/>
    <property type="match status" value="1"/>
</dbReference>
<feature type="region of interest" description="Disordered" evidence="8">
    <location>
        <begin position="1"/>
        <end position="64"/>
    </location>
</feature>
<feature type="transmembrane region" description="Helical" evidence="9">
    <location>
        <begin position="475"/>
        <end position="498"/>
    </location>
</feature>
<feature type="transmembrane region" description="Helical" evidence="9">
    <location>
        <begin position="146"/>
        <end position="167"/>
    </location>
</feature>
<evidence type="ECO:0000256" key="2">
    <source>
        <dbReference type="ARBA" id="ARBA00022448"/>
    </source>
</evidence>
<feature type="compositionally biased region" description="Basic residues" evidence="8">
    <location>
        <begin position="1"/>
        <end position="15"/>
    </location>
</feature>
<feature type="transmembrane region" description="Helical" evidence="9">
    <location>
        <begin position="86"/>
        <end position="107"/>
    </location>
</feature>
<feature type="transmembrane region" description="Helical" evidence="9">
    <location>
        <begin position="260"/>
        <end position="283"/>
    </location>
</feature>
<feature type="compositionally biased region" description="Low complexity" evidence="8">
    <location>
        <begin position="1061"/>
        <end position="1079"/>
    </location>
</feature>
<feature type="transmembrane region" description="Helical" evidence="9">
    <location>
        <begin position="191"/>
        <end position="210"/>
    </location>
</feature>
<keyword evidence="3 9" id="KW-0812">Transmembrane</keyword>
<feature type="transmembrane region" description="Helical" evidence="9">
    <location>
        <begin position="363"/>
        <end position="384"/>
    </location>
</feature>
<feature type="transmembrane region" description="Helical" evidence="9">
    <location>
        <begin position="510"/>
        <end position="530"/>
    </location>
</feature>
<dbReference type="AlphaFoldDB" id="A0A9P3ULF8"/>
<dbReference type="OrthoDB" id="3900342at2759"/>
<dbReference type="FunFam" id="1.20.1740.10:FF:000001">
    <property type="entry name" value="Amino acid permease"/>
    <property type="match status" value="1"/>
</dbReference>
<dbReference type="PANTHER" id="PTHR43341:SF3">
    <property type="entry name" value="AMINO-ACID PERMEASE PB1C11.02-RELATED"/>
    <property type="match status" value="1"/>
</dbReference>
<accession>A0A9P3ULF8</accession>
<keyword evidence="6 9" id="KW-0472">Membrane</keyword>
<comment type="subcellular location">
    <subcellularLocation>
        <location evidence="1">Membrane</location>
        <topology evidence="1">Multi-pass membrane protein</topology>
    </subcellularLocation>
</comment>
<feature type="transmembrane region" description="Helical" evidence="9">
    <location>
        <begin position="222"/>
        <end position="240"/>
    </location>
</feature>
<feature type="region of interest" description="Disordered" evidence="8">
    <location>
        <begin position="746"/>
        <end position="1186"/>
    </location>
</feature>
<feature type="compositionally biased region" description="Pro residues" evidence="8">
    <location>
        <begin position="790"/>
        <end position="805"/>
    </location>
</feature>
<dbReference type="Proteomes" id="UP001063166">
    <property type="component" value="Unassembled WGS sequence"/>
</dbReference>
<feature type="compositionally biased region" description="Polar residues" evidence="8">
    <location>
        <begin position="986"/>
        <end position="996"/>
    </location>
</feature>
<dbReference type="GO" id="GO:0016020">
    <property type="term" value="C:membrane"/>
    <property type="evidence" value="ECO:0007669"/>
    <property type="project" value="UniProtKB-SubCell"/>
</dbReference>
<dbReference type="Gene3D" id="1.20.1740.10">
    <property type="entry name" value="Amino acid/polyamine transporter I"/>
    <property type="match status" value="1"/>
</dbReference>
<evidence type="ECO:0000259" key="10">
    <source>
        <dbReference type="Pfam" id="PF00324"/>
    </source>
</evidence>
<evidence type="ECO:0000256" key="3">
    <source>
        <dbReference type="ARBA" id="ARBA00022692"/>
    </source>
</evidence>
<evidence type="ECO:0000313" key="12">
    <source>
        <dbReference type="Proteomes" id="UP001063166"/>
    </source>
</evidence>
<evidence type="ECO:0000256" key="6">
    <source>
        <dbReference type="ARBA" id="ARBA00023136"/>
    </source>
</evidence>
<feature type="compositionally biased region" description="Acidic residues" evidence="8">
    <location>
        <begin position="746"/>
        <end position="761"/>
    </location>
</feature>
<dbReference type="GO" id="GO:0015171">
    <property type="term" value="F:amino acid transmembrane transporter activity"/>
    <property type="evidence" value="ECO:0007669"/>
    <property type="project" value="TreeGrafter"/>
</dbReference>
<keyword evidence="4" id="KW-0029">Amino-acid transport</keyword>
<sequence length="1186" mass="130253">MRHLLLHHRQFKSTSRRPGDHAMSSELLITNRTGSSRPESTQSSKASVPNYGALHTEQTPEDCSHDVEASRALHTKLHRGLSARQVQMIAIAGTIGTGLFLGTGRSLAKGGPASMLICYCLVGFVVYVTLLLLGEMATQYPVAGSFNAYATRFFSPSYGFSLSWNYWFNDAVSVASDLTAAQLLLEFWTPWHPWVISLVFWAFLVTINAVHVRAYGELEYWLSSLKVATIVVFIILGIVVNSGGNTEHKYIGGSYWRIPGAPFVGGFGGFASVFVTASFAFGGTESLGITAGETKNPSRNMPRIVKFVFWRILIFYVLAILLIGLNVPWDYPNLSNKSTTTSPFTVIFQKAGSTAAASFMNTVIMTSVLSAGNHALFAGTRVLYGLSVARQAPRIFSRTTSRGIPIFALLVTSSVSILCFGSSFIGSGQLWGWLQNLVGVSNQIAWFSIGLASWRFRSAWIKQGRSLDELKYRAAWTWPWGPPFVIVAVLFMIIVQGWSSVIPKFEAVDFISFYIQIPAMLVMFVAWMIVTGLRPATPQLNTTQASAGGQINDSPARRVWYSDLVDTSTVDLYRDEYAEQEEDKADDEDGSSRSSERRRIYEEHIKELKQQLQATKKQLKVQEHRTGEAERELLQLASHLKRVNDARLLALQEAARASEELKLYKIQLQHAQQEVLRAQDVLNDIDKQRYDAEREAARARATARKLNQTMMIQAAMEEGRRIGLREGFERGKILALQEAQIMADIGDEEGSDNENEYLDDVEYGRPGSLLLGSSEDVRPPASPSLEPREPPAPPPDLIPDPPPQDAQPAPVTRPRSFRISSPSVHHAQVSIPPDGYIPSLDADQFIRIPPPHELSRPPPTPERVASPSLPQTPQQEPPPMPPQSHRGHQRNSSLGSNSTTFSQAEMVNGPESISGRRSPLSVIPEVRSVHSSPNPQSIEGHELRHQPSWGGRSRHSDGMGPGETSARTGSSLVNEDCYQPAPSLNRRPSTSSNASRSLRPPAQEDRRKSSSSGSTAPGIQVLPPSRPTSFGTPKSHRTVPEQSTSYSPKPVSILLQPSDVSSSLGQQGPSGQSGSSSRGATQTVLPVPMPIPGAYREQDNQTPKSFTRERPDLPSDHRNSEDDAVSSGMSDDTLTTPVLGGRSRRRHAPSADVLMTPPPRESRQESGWEAAVRQAGSPVPIPFDNK</sequence>
<feature type="transmembrane region" description="Helical" evidence="9">
    <location>
        <begin position="304"/>
        <end position="325"/>
    </location>
</feature>
<reference evidence="11" key="1">
    <citation type="submission" date="2022-07" db="EMBL/GenBank/DDBJ databases">
        <title>The genome of Lyophyllum shimeji provides insight into the initial evolution of ectomycorrhizal fungal genome.</title>
        <authorList>
            <person name="Kobayashi Y."/>
            <person name="Shibata T."/>
            <person name="Hirakawa H."/>
            <person name="Shigenobu S."/>
            <person name="Nishiyama T."/>
            <person name="Yamada A."/>
            <person name="Hasebe M."/>
            <person name="Kawaguchi M."/>
        </authorList>
    </citation>
    <scope>NUCLEOTIDE SEQUENCE</scope>
    <source>
        <strain evidence="11">AT787</strain>
    </source>
</reference>
<gene>
    <name evidence="11" type="primary">ALP1</name>
    <name evidence="11" type="ORF">LshimejAT787_0403830</name>
</gene>
<feature type="domain" description="Amino acid permease/ SLC12A" evidence="10">
    <location>
        <begin position="86"/>
        <end position="531"/>
    </location>
</feature>
<feature type="compositionally biased region" description="Basic and acidic residues" evidence="8">
    <location>
        <begin position="1106"/>
        <end position="1121"/>
    </location>
</feature>
<protein>
    <submittedName>
        <fullName evidence="11">Amino acid permease</fullName>
    </submittedName>
</protein>
<feature type="compositionally biased region" description="Polar residues" evidence="8">
    <location>
        <begin position="1127"/>
        <end position="1136"/>
    </location>
</feature>
<keyword evidence="7" id="KW-0175">Coiled coil</keyword>
<dbReference type="InterPro" id="IPR050524">
    <property type="entry name" value="APC_YAT"/>
</dbReference>
<keyword evidence="12" id="KW-1185">Reference proteome</keyword>
<feature type="coiled-coil region" evidence="7">
    <location>
        <begin position="598"/>
        <end position="709"/>
    </location>
</feature>